<dbReference type="EMBL" id="JARIHO010000040">
    <property type="protein sequence ID" value="KAJ7327925.1"/>
    <property type="molecule type" value="Genomic_DNA"/>
</dbReference>
<feature type="compositionally biased region" description="Basic and acidic residues" evidence="1">
    <location>
        <begin position="499"/>
        <end position="514"/>
    </location>
</feature>
<dbReference type="Proteomes" id="UP001218218">
    <property type="component" value="Unassembled WGS sequence"/>
</dbReference>
<feature type="compositionally biased region" description="Basic residues" evidence="1">
    <location>
        <begin position="354"/>
        <end position="365"/>
    </location>
</feature>
<feature type="compositionally biased region" description="Pro residues" evidence="1">
    <location>
        <begin position="170"/>
        <end position="184"/>
    </location>
</feature>
<feature type="compositionally biased region" description="Basic residues" evidence="1">
    <location>
        <begin position="41"/>
        <end position="54"/>
    </location>
</feature>
<dbReference type="PANTHER" id="PTHR24216:SF65">
    <property type="entry name" value="PAXILLIN-LIKE PROTEIN 1"/>
    <property type="match status" value="1"/>
</dbReference>
<feature type="region of interest" description="Disordered" evidence="1">
    <location>
        <begin position="981"/>
        <end position="1141"/>
    </location>
</feature>
<comment type="caution">
    <text evidence="2">The sequence shown here is derived from an EMBL/GenBank/DDBJ whole genome shotgun (WGS) entry which is preliminary data.</text>
</comment>
<accession>A0AAD7EI72</accession>
<proteinExistence type="predicted"/>
<dbReference type="AlphaFoldDB" id="A0AAD7EI72"/>
<feature type="region of interest" description="Disordered" evidence="1">
    <location>
        <begin position="1"/>
        <end position="530"/>
    </location>
</feature>
<feature type="compositionally biased region" description="Basic and acidic residues" evidence="1">
    <location>
        <begin position="251"/>
        <end position="261"/>
    </location>
</feature>
<keyword evidence="3" id="KW-1185">Reference proteome</keyword>
<dbReference type="PANTHER" id="PTHR24216">
    <property type="entry name" value="PAXILLIN-RELATED"/>
    <property type="match status" value="1"/>
</dbReference>
<evidence type="ECO:0000256" key="1">
    <source>
        <dbReference type="SAM" id="MobiDB-lite"/>
    </source>
</evidence>
<protein>
    <submittedName>
        <fullName evidence="2">Uncharacterized protein</fullName>
    </submittedName>
</protein>
<feature type="compositionally biased region" description="Low complexity" evidence="1">
    <location>
        <begin position="293"/>
        <end position="312"/>
    </location>
</feature>
<feature type="compositionally biased region" description="Low complexity" evidence="1">
    <location>
        <begin position="154"/>
        <end position="169"/>
    </location>
</feature>
<feature type="compositionally biased region" description="Low complexity" evidence="1">
    <location>
        <begin position="8"/>
        <end position="35"/>
    </location>
</feature>
<feature type="region of interest" description="Disordered" evidence="1">
    <location>
        <begin position="569"/>
        <end position="603"/>
    </location>
</feature>
<gene>
    <name evidence="2" type="ORF">DFH08DRAFT_816091</name>
</gene>
<evidence type="ECO:0000313" key="3">
    <source>
        <dbReference type="Proteomes" id="UP001218218"/>
    </source>
</evidence>
<evidence type="ECO:0000313" key="2">
    <source>
        <dbReference type="EMBL" id="KAJ7327925.1"/>
    </source>
</evidence>
<feature type="compositionally biased region" description="Low complexity" evidence="1">
    <location>
        <begin position="57"/>
        <end position="69"/>
    </location>
</feature>
<feature type="compositionally biased region" description="Basic and acidic residues" evidence="1">
    <location>
        <begin position="1126"/>
        <end position="1136"/>
    </location>
</feature>
<reference evidence="2" key="1">
    <citation type="submission" date="2023-03" db="EMBL/GenBank/DDBJ databases">
        <title>Massive genome expansion in bonnet fungi (Mycena s.s.) driven by repeated elements and novel gene families across ecological guilds.</title>
        <authorList>
            <consortium name="Lawrence Berkeley National Laboratory"/>
            <person name="Harder C.B."/>
            <person name="Miyauchi S."/>
            <person name="Viragh M."/>
            <person name="Kuo A."/>
            <person name="Thoen E."/>
            <person name="Andreopoulos B."/>
            <person name="Lu D."/>
            <person name="Skrede I."/>
            <person name="Drula E."/>
            <person name="Henrissat B."/>
            <person name="Morin E."/>
            <person name="Kohler A."/>
            <person name="Barry K."/>
            <person name="LaButti K."/>
            <person name="Morin E."/>
            <person name="Salamov A."/>
            <person name="Lipzen A."/>
            <person name="Mereny Z."/>
            <person name="Hegedus B."/>
            <person name="Baldrian P."/>
            <person name="Stursova M."/>
            <person name="Weitz H."/>
            <person name="Taylor A."/>
            <person name="Grigoriev I.V."/>
            <person name="Nagy L.G."/>
            <person name="Martin F."/>
            <person name="Kauserud H."/>
        </authorList>
    </citation>
    <scope>NUCLEOTIDE SEQUENCE</scope>
    <source>
        <strain evidence="2">CBHHK002</strain>
    </source>
</reference>
<feature type="compositionally biased region" description="Basic and acidic residues" evidence="1">
    <location>
        <begin position="981"/>
        <end position="992"/>
    </location>
</feature>
<feature type="compositionally biased region" description="Pro residues" evidence="1">
    <location>
        <begin position="995"/>
        <end position="1005"/>
    </location>
</feature>
<feature type="compositionally biased region" description="Polar residues" evidence="1">
    <location>
        <begin position="1055"/>
        <end position="1067"/>
    </location>
</feature>
<feature type="compositionally biased region" description="Low complexity" evidence="1">
    <location>
        <begin position="221"/>
        <end position="231"/>
    </location>
</feature>
<feature type="compositionally biased region" description="Pro residues" evidence="1">
    <location>
        <begin position="415"/>
        <end position="461"/>
    </location>
</feature>
<feature type="compositionally biased region" description="Acidic residues" evidence="1">
    <location>
        <begin position="134"/>
        <end position="151"/>
    </location>
</feature>
<organism evidence="2 3">
    <name type="scientific">Mycena albidolilacea</name>
    <dbReference type="NCBI Taxonomy" id="1033008"/>
    <lineage>
        <taxon>Eukaryota</taxon>
        <taxon>Fungi</taxon>
        <taxon>Dikarya</taxon>
        <taxon>Basidiomycota</taxon>
        <taxon>Agaricomycotina</taxon>
        <taxon>Agaricomycetes</taxon>
        <taxon>Agaricomycetidae</taxon>
        <taxon>Agaricales</taxon>
        <taxon>Marasmiineae</taxon>
        <taxon>Mycenaceae</taxon>
        <taxon>Mycena</taxon>
    </lineage>
</organism>
<name>A0AAD7EI72_9AGAR</name>
<sequence length="1215" mass="132486">MTQTRSSTCNAATAPATNTRSGRRTAASRSPTRNAQANLSRKQRSRKQRSTKKTAPREAAAPTEALEAVPSDDEPEGNEKVIDTASTEVLAVHIDDAPEDKEDITDTASAGNDEPEANETVIDTASAKVPEAVPGDEPENDEETVDSDTDGGESTLPPSSPPLASSLPLASPPAPVSPPTPTRPLPRRLLRSTTVPRPATGDVNDDMFSLGHRWLRRRRSVSSQPQPSSDSLWKSVGSEPQLNSDNLDESGVDRQGERGLPDDDDCTNADDAHIGDGEAFGDYESPPPRRTRPSLSARPSRSLSPASPSKPLGCGISRSRSITVGPVSPGAISRRSRSRTLSNAREPSPLRAVSRGRSRSHRTNRTSKSYFGAISRRSRSRALSKAREPSPPRAVSRGRSHSPRISKPSPVGAMPHPPARGPPPPLPPAHTKPPPPLPPAHTKPPPPLPPAHNVPPAPAPDSPRGSPIRTRNGGHQVRPPPEHSPSPSRDLSSDDSTDEYGRTQEAKRRLEAARVARGYSPAAISNAGDEDDMQDYLAEVAVHGFSEDDAGGKPTKNSKARAMVATNGKVKGRAAPAPAPDPESTDPNPDEVVEEDLMGRGYSPGPVPRQILEQLHALEEEYDGKVAALAASCNKDPATLRRATTPHELRGIFHRLSSNKMPAPTAQYNIDARRAFEALLPGLSKAEMGKTSLVLERLPWLQNWWKELNTNQVENLRTKGQFRVQAKKAAGPLIQMAKQLSNTWGIHIFAVAIDPRGGDSFAFAGSREMEQVRLADGSSISGFMGDLETKIRMIQMEERGEDTSRLYVPRRPRNSNQTMKKAKRDVYRSNFGMIMGDRLAEICFKVGLFTAEQVKSPTMVWNEKFLDLAFRGKFRIINYPLALENIGQVIGAEQFNTKAANVKEYDSFMPALERAANQETGEDPEGKPVIRIVAWDPEERDQQLEDQEEVPLVVSTDGRSLRLVQHSPLYVASVAEAARRRTERRAEKRKAEGAAPPPRLRPPPSADAEPLIPRRKAASTAPPPRSCPTPREAESPNLALAPQSRVPIPARKSGLQPQANTVAGPSSSRRRDDITTEQESALARRLQLSPAAASPGEPPLKRRRTDDNERNTMAQTHAGNRKRKRSPDSPGHRDAVQDPSPIAIRLAIGNDRSEIFYATKFQPASRARSQDSHTYYFNTNEGKWRQMPHGMELVITSQEDREKALSAKKLLGLVD</sequence>